<feature type="non-terminal residue" evidence="1">
    <location>
        <position position="1"/>
    </location>
</feature>
<organism evidence="1">
    <name type="scientific">Geospiza conirostris</name>
    <name type="common">Large cactus-finch</name>
    <dbReference type="NCBI Taxonomy" id="48882"/>
    <lineage>
        <taxon>Eukaryota</taxon>
        <taxon>Metazoa</taxon>
        <taxon>Chordata</taxon>
        <taxon>Craniata</taxon>
        <taxon>Vertebrata</taxon>
        <taxon>Euteleostomi</taxon>
        <taxon>Archelosauria</taxon>
        <taxon>Archosauria</taxon>
        <taxon>Dinosauria</taxon>
        <taxon>Saurischia</taxon>
        <taxon>Theropoda</taxon>
        <taxon>Coelurosauria</taxon>
        <taxon>Aves</taxon>
        <taxon>Neognathae</taxon>
        <taxon>Neoaves</taxon>
        <taxon>Telluraves</taxon>
        <taxon>Australaves</taxon>
        <taxon>Passeriformes</taxon>
        <taxon>Thraupidae</taxon>
        <taxon>Geospiza</taxon>
    </lineage>
</organism>
<sequence>VHLQPGAVHNVRQRRGALCGVHPLWAEVGQALERRRGIHGGQTECGGLVLPVLVQEFYPVHHGAP</sequence>
<evidence type="ECO:0000313" key="1">
    <source>
        <dbReference type="EMBL" id="AAF32249.1"/>
    </source>
</evidence>
<accession>Q9MWJ1</accession>
<feature type="non-terminal residue" evidence="1">
    <location>
        <position position="65"/>
    </location>
</feature>
<proteinExistence type="predicted"/>
<dbReference type="AlphaFoldDB" id="Q9MWJ1"/>
<reference evidence="1" key="2">
    <citation type="book" date="2000" name="MAJOR HISTOCOMPATIBILITY COMPLEX. EVOLUTION, STRUCTURE, AND FUNCTION" publisher="Springer-Verlag" city="Tokyo, Japan">
        <title>MHC class II genes of Darwin's Finches: Divergence by point mutations and reciprocal recombination.</title>
        <editorList>
            <person name="Kasahara M."/>
        </editorList>
        <authorList>
            <person name="Sato A."/>
            <person name="Figueroa F."/>
            <person name="Mayer W.E."/>
            <person name="Grant P.R."/>
            <person name="Grant R."/>
            <person name="Klein J."/>
        </authorList>
    </citation>
    <scope>NUCLEOTIDE SEQUENCE</scope>
    <source>
        <strain evidence="1">DD202-I2</strain>
    </source>
</reference>
<reference evidence="1" key="1">
    <citation type="submission" date="1999-06" db="EMBL/GenBank/DDBJ databases">
        <authorList>
            <person name="Sato A."/>
            <person name="Figueroa F."/>
            <person name="Mayer W.E."/>
            <person name="Grant P.R."/>
            <person name="Grant R."/>
            <person name="Klein J."/>
        </authorList>
    </citation>
    <scope>NUCLEOTIDE SEQUENCE</scope>
    <source>
        <strain evidence="1">DD202-I2</strain>
    </source>
</reference>
<dbReference type="EMBL" id="AF164164">
    <property type="protein sequence ID" value="AAF32249.1"/>
    <property type="molecule type" value="Genomic_DNA"/>
</dbReference>
<protein>
    <submittedName>
        <fullName evidence="1">MHC class IIB antigen</fullName>
    </submittedName>
</protein>
<name>Q9MWJ1_GEOCI</name>